<dbReference type="Proteomes" id="UP001652660">
    <property type="component" value="Chromosome 8c"/>
</dbReference>
<organism evidence="2 3">
    <name type="scientific">Coffea arabica</name>
    <name type="common">Arabian coffee</name>
    <dbReference type="NCBI Taxonomy" id="13443"/>
    <lineage>
        <taxon>Eukaryota</taxon>
        <taxon>Viridiplantae</taxon>
        <taxon>Streptophyta</taxon>
        <taxon>Embryophyta</taxon>
        <taxon>Tracheophyta</taxon>
        <taxon>Spermatophyta</taxon>
        <taxon>Magnoliopsida</taxon>
        <taxon>eudicotyledons</taxon>
        <taxon>Gunneridae</taxon>
        <taxon>Pentapetalae</taxon>
        <taxon>asterids</taxon>
        <taxon>lamiids</taxon>
        <taxon>Gentianales</taxon>
        <taxon>Rubiaceae</taxon>
        <taxon>Ixoroideae</taxon>
        <taxon>Gardenieae complex</taxon>
        <taxon>Bertiereae - Coffeeae clade</taxon>
        <taxon>Coffeeae</taxon>
        <taxon>Coffea</taxon>
    </lineage>
</organism>
<accession>A0ABM4VHP9</accession>
<dbReference type="PANTHER" id="PTHR37244:SF1">
    <property type="entry name" value="NADP-SPECIFIC GLUTAMATE DEHYDROGENASE"/>
    <property type="match status" value="1"/>
</dbReference>
<dbReference type="RefSeq" id="XP_071919054.1">
    <property type="nucleotide sequence ID" value="XM_072062953.1"/>
</dbReference>
<keyword evidence="2" id="KW-1185">Reference proteome</keyword>
<gene>
    <name evidence="3" type="primary">LOC140013604</name>
</gene>
<keyword evidence="1" id="KW-1133">Transmembrane helix</keyword>
<feature type="transmembrane region" description="Helical" evidence="1">
    <location>
        <begin position="258"/>
        <end position="280"/>
    </location>
</feature>
<evidence type="ECO:0000313" key="2">
    <source>
        <dbReference type="Proteomes" id="UP001652660"/>
    </source>
</evidence>
<evidence type="ECO:0000313" key="3">
    <source>
        <dbReference type="RefSeq" id="XP_071919054.1"/>
    </source>
</evidence>
<keyword evidence="1" id="KW-0812">Transmembrane</keyword>
<keyword evidence="1" id="KW-0472">Membrane</keyword>
<proteinExistence type="predicted"/>
<protein>
    <submittedName>
        <fullName evidence="3">Uncharacterized protein</fullName>
    </submittedName>
</protein>
<evidence type="ECO:0000256" key="1">
    <source>
        <dbReference type="SAM" id="Phobius"/>
    </source>
</evidence>
<dbReference type="PANTHER" id="PTHR37244">
    <property type="entry name" value="NADP-SPECIFIC GLUTAMATE DEHYDROGENASE"/>
    <property type="match status" value="1"/>
</dbReference>
<sequence>MCRGSQGIEEREPLKIKAFHVHLSFSITTNLLQIKKPAFLYDSLTLHFLPRINGASLEIEGSSLRPDTPGFITLHPLVSSSAAAHHHHHHHHHQYGSRERVRVSQGSRFEIYASDDVKLLKGTFRKDGDRDNEDPRGVADVNKWKLDCRCQLELGEDSHFLREAEVCVEVEGRGVGSMISDKVAMVLPRRRGRRHCFEWLEEIPEEREVDESDGGGCCCCSSCGSDDEKAGSVGDRRMDDGTCSADTVTVPEAEGGGYWAAVEGVGIWVMCLGGVAYLLSKTSSTRVLARTATRRQNGLSFFNKIKYYHW</sequence>
<reference evidence="3" key="1">
    <citation type="submission" date="2025-08" db="UniProtKB">
        <authorList>
            <consortium name="RefSeq"/>
        </authorList>
    </citation>
    <scope>IDENTIFICATION</scope>
    <source>
        <tissue evidence="3">Leaves</tissue>
    </source>
</reference>
<name>A0ABM4VHP9_COFAR</name>
<dbReference type="GeneID" id="140013604"/>